<dbReference type="SUPFAM" id="SSF53335">
    <property type="entry name" value="S-adenosyl-L-methionine-dependent methyltransferases"/>
    <property type="match status" value="1"/>
</dbReference>
<dbReference type="OrthoDB" id="287956at2157"/>
<dbReference type="InterPro" id="IPR029063">
    <property type="entry name" value="SAM-dependent_MTases_sf"/>
</dbReference>
<sequence>MFHILGDRERDRFIAELGAVVPSGGLYCVLGDVRYDDRETYGLSPDELRWRFEAVGGWDVVFSFRTVFKRRWSSNPAYLVGVKRR</sequence>
<dbReference type="AlphaFoldDB" id="A0A1H7VAT8"/>
<organism evidence="1 2">
    <name type="scientific">Haloferax larsenii</name>
    <dbReference type="NCBI Taxonomy" id="302484"/>
    <lineage>
        <taxon>Archaea</taxon>
        <taxon>Methanobacteriati</taxon>
        <taxon>Methanobacteriota</taxon>
        <taxon>Stenosarchaea group</taxon>
        <taxon>Halobacteria</taxon>
        <taxon>Halobacteriales</taxon>
        <taxon>Haloferacaceae</taxon>
        <taxon>Haloferax</taxon>
    </lineage>
</organism>
<dbReference type="Proteomes" id="UP000183894">
    <property type="component" value="Unassembled WGS sequence"/>
</dbReference>
<dbReference type="EMBL" id="FOAD01000019">
    <property type="protein sequence ID" value="SEM06316.1"/>
    <property type="molecule type" value="Genomic_DNA"/>
</dbReference>
<protein>
    <recommendedName>
        <fullName evidence="3">Methyltransferase domain-containing protein</fullName>
    </recommendedName>
</protein>
<accession>A0A1H7VAT8</accession>
<proteinExistence type="predicted"/>
<gene>
    <name evidence="1" type="ORF">SAMN04488691_1198</name>
</gene>
<dbReference type="RefSeq" id="WP_074796892.1">
    <property type="nucleotide sequence ID" value="NZ_FOAD01000019.1"/>
</dbReference>
<name>A0A1H7VAT8_HALLR</name>
<evidence type="ECO:0008006" key="3">
    <source>
        <dbReference type="Google" id="ProtNLM"/>
    </source>
</evidence>
<evidence type="ECO:0000313" key="2">
    <source>
        <dbReference type="Proteomes" id="UP000183894"/>
    </source>
</evidence>
<evidence type="ECO:0000313" key="1">
    <source>
        <dbReference type="EMBL" id="SEM06316.1"/>
    </source>
</evidence>
<reference evidence="1 2" key="1">
    <citation type="submission" date="2016-10" db="EMBL/GenBank/DDBJ databases">
        <authorList>
            <person name="de Groot N.N."/>
        </authorList>
    </citation>
    <scope>NUCLEOTIDE SEQUENCE [LARGE SCALE GENOMIC DNA]</scope>
    <source>
        <strain evidence="1 2">CDM_5</strain>
    </source>
</reference>